<organism evidence="1 2">
    <name type="scientific">Araneus ventricosus</name>
    <name type="common">Orbweaver spider</name>
    <name type="synonym">Epeira ventricosa</name>
    <dbReference type="NCBI Taxonomy" id="182803"/>
    <lineage>
        <taxon>Eukaryota</taxon>
        <taxon>Metazoa</taxon>
        <taxon>Ecdysozoa</taxon>
        <taxon>Arthropoda</taxon>
        <taxon>Chelicerata</taxon>
        <taxon>Arachnida</taxon>
        <taxon>Araneae</taxon>
        <taxon>Araneomorphae</taxon>
        <taxon>Entelegynae</taxon>
        <taxon>Araneoidea</taxon>
        <taxon>Araneidae</taxon>
        <taxon>Araneus</taxon>
    </lineage>
</organism>
<keyword evidence="2" id="KW-1185">Reference proteome</keyword>
<dbReference type="Proteomes" id="UP000499080">
    <property type="component" value="Unassembled WGS sequence"/>
</dbReference>
<gene>
    <name evidence="1" type="ORF">AVEN_25774_1</name>
</gene>
<dbReference type="AlphaFoldDB" id="A0A4Y2R2H3"/>
<accession>A0A4Y2R2H3</accession>
<sequence length="151" mass="17197">MTKVYITRTAYVVYLNGHEGNAFVACDALRQPIREDVGIVEGEQRHRQSHTRLVGIFDADDFPSLLCAFSSRLNTDHEFRHPVSPVMRYKLFLAHGIALVPTETDHNKLSVLYVPCPSNRYGYCNRIRHGDTGRRSVSVIYVPCPLNRYGC</sequence>
<reference evidence="1 2" key="1">
    <citation type="journal article" date="2019" name="Sci. Rep.">
        <title>Orb-weaving spider Araneus ventricosus genome elucidates the spidroin gene catalogue.</title>
        <authorList>
            <person name="Kono N."/>
            <person name="Nakamura H."/>
            <person name="Ohtoshi R."/>
            <person name="Moran D.A.P."/>
            <person name="Shinohara A."/>
            <person name="Yoshida Y."/>
            <person name="Fujiwara M."/>
            <person name="Mori M."/>
            <person name="Tomita M."/>
            <person name="Arakawa K."/>
        </authorList>
    </citation>
    <scope>NUCLEOTIDE SEQUENCE [LARGE SCALE GENOMIC DNA]</scope>
</reference>
<name>A0A4Y2R2H3_ARAVE</name>
<proteinExistence type="predicted"/>
<dbReference type="EMBL" id="BGPR01015525">
    <property type="protein sequence ID" value="GBN69609.1"/>
    <property type="molecule type" value="Genomic_DNA"/>
</dbReference>
<evidence type="ECO:0000313" key="2">
    <source>
        <dbReference type="Proteomes" id="UP000499080"/>
    </source>
</evidence>
<comment type="caution">
    <text evidence="1">The sequence shown here is derived from an EMBL/GenBank/DDBJ whole genome shotgun (WGS) entry which is preliminary data.</text>
</comment>
<evidence type="ECO:0000313" key="1">
    <source>
        <dbReference type="EMBL" id="GBN69609.1"/>
    </source>
</evidence>
<protein>
    <submittedName>
        <fullName evidence="1">Uncharacterized protein</fullName>
    </submittedName>
</protein>